<evidence type="ECO:0000313" key="1">
    <source>
        <dbReference type="EMBL" id="MBC2778725.1"/>
    </source>
</evidence>
<gene>
    <name evidence="1" type="ORF">H6P80_13960</name>
</gene>
<proteinExistence type="predicted"/>
<dbReference type="RefSeq" id="WP_185801958.1">
    <property type="nucleotide sequence ID" value="NZ_JACJVJ010000002.1"/>
</dbReference>
<reference evidence="1 2" key="1">
    <citation type="submission" date="2020-08" db="EMBL/GenBank/DDBJ databases">
        <title>Draft genome sequence of Parasphingopyxis sp. GrpM-11.</title>
        <authorList>
            <person name="Oh J."/>
            <person name="Roh D.-H."/>
        </authorList>
    </citation>
    <scope>NUCLEOTIDE SEQUENCE [LARGE SCALE GENOMIC DNA]</scope>
    <source>
        <strain evidence="1 2">GrpM-11</strain>
    </source>
</reference>
<dbReference type="Proteomes" id="UP000564378">
    <property type="component" value="Unassembled WGS sequence"/>
</dbReference>
<evidence type="ECO:0000313" key="2">
    <source>
        <dbReference type="Proteomes" id="UP000564378"/>
    </source>
</evidence>
<organism evidence="1 2">
    <name type="scientific">Parasphingopyxis marina</name>
    <dbReference type="NCBI Taxonomy" id="2761622"/>
    <lineage>
        <taxon>Bacteria</taxon>
        <taxon>Pseudomonadati</taxon>
        <taxon>Pseudomonadota</taxon>
        <taxon>Alphaproteobacteria</taxon>
        <taxon>Sphingomonadales</taxon>
        <taxon>Sphingomonadaceae</taxon>
        <taxon>Parasphingopyxis</taxon>
    </lineage>
</organism>
<accession>A0A842I0R7</accession>
<keyword evidence="2" id="KW-1185">Reference proteome</keyword>
<dbReference type="EMBL" id="JACJVJ010000002">
    <property type="protein sequence ID" value="MBC2778725.1"/>
    <property type="molecule type" value="Genomic_DNA"/>
</dbReference>
<sequence length="102" mass="10951">MDLGYTPFRKRFAVNTDVGIDFRALVAFLAAAQAVQPTARLAARLAIGGDRQIAARESLIEIFAPRADRKGLGSVPQGETLRGSFNPSVPISNAPSIIQKAW</sequence>
<dbReference type="AlphaFoldDB" id="A0A842I0R7"/>
<protein>
    <submittedName>
        <fullName evidence="1">Uncharacterized protein</fullName>
    </submittedName>
</protein>
<name>A0A842I0R7_9SPHN</name>
<comment type="caution">
    <text evidence="1">The sequence shown here is derived from an EMBL/GenBank/DDBJ whole genome shotgun (WGS) entry which is preliminary data.</text>
</comment>